<evidence type="ECO:0000313" key="1">
    <source>
        <dbReference type="EMBL" id="JAD39675.1"/>
    </source>
</evidence>
<dbReference type="AlphaFoldDB" id="A0A0A8ZSE6"/>
<proteinExistence type="predicted"/>
<dbReference type="EMBL" id="GBRH01258220">
    <property type="protein sequence ID" value="JAD39675.1"/>
    <property type="molecule type" value="Transcribed_RNA"/>
</dbReference>
<organism evidence="1">
    <name type="scientific">Arundo donax</name>
    <name type="common">Giant reed</name>
    <name type="synonym">Donax arundinaceus</name>
    <dbReference type="NCBI Taxonomy" id="35708"/>
    <lineage>
        <taxon>Eukaryota</taxon>
        <taxon>Viridiplantae</taxon>
        <taxon>Streptophyta</taxon>
        <taxon>Embryophyta</taxon>
        <taxon>Tracheophyta</taxon>
        <taxon>Spermatophyta</taxon>
        <taxon>Magnoliopsida</taxon>
        <taxon>Liliopsida</taxon>
        <taxon>Poales</taxon>
        <taxon>Poaceae</taxon>
        <taxon>PACMAD clade</taxon>
        <taxon>Arundinoideae</taxon>
        <taxon>Arundineae</taxon>
        <taxon>Arundo</taxon>
    </lineage>
</organism>
<reference evidence="1" key="2">
    <citation type="journal article" date="2015" name="Data Brief">
        <title>Shoot transcriptome of the giant reed, Arundo donax.</title>
        <authorList>
            <person name="Barrero R.A."/>
            <person name="Guerrero F.D."/>
            <person name="Moolhuijzen P."/>
            <person name="Goolsby J.A."/>
            <person name="Tidwell J."/>
            <person name="Bellgard S.E."/>
            <person name="Bellgard M.I."/>
        </authorList>
    </citation>
    <scope>NUCLEOTIDE SEQUENCE</scope>
    <source>
        <tissue evidence="1">Shoot tissue taken approximately 20 cm above the soil surface</tissue>
    </source>
</reference>
<protein>
    <submittedName>
        <fullName evidence="1">Uncharacterized protein</fullName>
    </submittedName>
</protein>
<accession>A0A0A8ZSE6</accession>
<name>A0A0A8ZSE6_ARUDO</name>
<reference evidence="1" key="1">
    <citation type="submission" date="2014-09" db="EMBL/GenBank/DDBJ databases">
        <authorList>
            <person name="Magalhaes I.L.F."/>
            <person name="Oliveira U."/>
            <person name="Santos F.R."/>
            <person name="Vidigal T.H.D.A."/>
            <person name="Brescovit A.D."/>
            <person name="Santos A.J."/>
        </authorList>
    </citation>
    <scope>NUCLEOTIDE SEQUENCE</scope>
    <source>
        <tissue evidence="1">Shoot tissue taken approximately 20 cm above the soil surface</tissue>
    </source>
</reference>
<sequence>MVRANVVHNTSKYQGHLVVVVVVFVSVHWDVGCNFELQVSDSIMVNNPACHGYTPSYELMLFITKVCLLSTSSRR</sequence>